<dbReference type="Pfam" id="PF06140">
    <property type="entry name" value="Ifi-6-16"/>
    <property type="match status" value="1"/>
</dbReference>
<gene>
    <name evidence="7" type="ORF">LARSCL_LOCUS15056</name>
</gene>
<proteinExistence type="inferred from homology"/>
<dbReference type="Proteomes" id="UP001497382">
    <property type="component" value="Unassembled WGS sequence"/>
</dbReference>
<name>A0AAV2AVW2_9ARAC</name>
<keyword evidence="5 6" id="KW-0472">Membrane</keyword>
<evidence type="ECO:0000256" key="5">
    <source>
        <dbReference type="ARBA" id="ARBA00023136"/>
    </source>
</evidence>
<comment type="subcellular location">
    <subcellularLocation>
        <location evidence="1">Membrane</location>
        <topology evidence="1">Multi-pass membrane protein</topology>
    </subcellularLocation>
</comment>
<keyword evidence="8" id="KW-1185">Reference proteome</keyword>
<keyword evidence="4 6" id="KW-1133">Transmembrane helix</keyword>
<feature type="transmembrane region" description="Helical" evidence="6">
    <location>
        <begin position="44"/>
        <end position="66"/>
    </location>
</feature>
<evidence type="ECO:0000256" key="6">
    <source>
        <dbReference type="SAM" id="Phobius"/>
    </source>
</evidence>
<evidence type="ECO:0000256" key="3">
    <source>
        <dbReference type="ARBA" id="ARBA00022692"/>
    </source>
</evidence>
<sequence>MDALLWLCAGLKSIYVSGKSFIDAFENVSGTSVNEILKYVIETVVFAGVIIKGILFSLSLIGFGAVGITAGSIAACFQSMWFGGTIAGITGWLFSALQSIGAAGLGTAGMAIITFFSGIFATLYECIF</sequence>
<keyword evidence="3 6" id="KW-0812">Transmembrane</keyword>
<comment type="similarity">
    <text evidence="2">Belongs to the IFI6/IFI27 family.</text>
</comment>
<dbReference type="GO" id="GO:0016020">
    <property type="term" value="C:membrane"/>
    <property type="evidence" value="ECO:0007669"/>
    <property type="project" value="UniProtKB-SubCell"/>
</dbReference>
<evidence type="ECO:0000313" key="8">
    <source>
        <dbReference type="Proteomes" id="UP001497382"/>
    </source>
</evidence>
<reference evidence="7 8" key="1">
    <citation type="submission" date="2024-04" db="EMBL/GenBank/DDBJ databases">
        <authorList>
            <person name="Rising A."/>
            <person name="Reimegard J."/>
            <person name="Sonavane S."/>
            <person name="Akerstrom W."/>
            <person name="Nylinder S."/>
            <person name="Hedman E."/>
            <person name="Kallberg Y."/>
        </authorList>
    </citation>
    <scope>NUCLEOTIDE SEQUENCE [LARGE SCALE GENOMIC DNA]</scope>
</reference>
<evidence type="ECO:0000256" key="4">
    <source>
        <dbReference type="ARBA" id="ARBA00022989"/>
    </source>
</evidence>
<evidence type="ECO:0000313" key="7">
    <source>
        <dbReference type="EMBL" id="CAL1287859.1"/>
    </source>
</evidence>
<feature type="transmembrane region" description="Helical" evidence="6">
    <location>
        <begin position="100"/>
        <end position="124"/>
    </location>
</feature>
<dbReference type="InterPro" id="IPR009311">
    <property type="entry name" value="IFI6/IFI27-like"/>
</dbReference>
<accession>A0AAV2AVW2</accession>
<dbReference type="EMBL" id="CAXIEN010000222">
    <property type="protein sequence ID" value="CAL1287859.1"/>
    <property type="molecule type" value="Genomic_DNA"/>
</dbReference>
<dbReference type="AlphaFoldDB" id="A0AAV2AVW2"/>
<protein>
    <submittedName>
        <fullName evidence="7">Uncharacterized protein</fullName>
    </submittedName>
</protein>
<dbReference type="InterPro" id="IPR038213">
    <property type="entry name" value="IFI6/IFI27-like_sf"/>
</dbReference>
<evidence type="ECO:0000256" key="2">
    <source>
        <dbReference type="ARBA" id="ARBA00007262"/>
    </source>
</evidence>
<organism evidence="7 8">
    <name type="scientific">Larinioides sclopetarius</name>
    <dbReference type="NCBI Taxonomy" id="280406"/>
    <lineage>
        <taxon>Eukaryota</taxon>
        <taxon>Metazoa</taxon>
        <taxon>Ecdysozoa</taxon>
        <taxon>Arthropoda</taxon>
        <taxon>Chelicerata</taxon>
        <taxon>Arachnida</taxon>
        <taxon>Araneae</taxon>
        <taxon>Araneomorphae</taxon>
        <taxon>Entelegynae</taxon>
        <taxon>Araneoidea</taxon>
        <taxon>Araneidae</taxon>
        <taxon>Larinioides</taxon>
    </lineage>
</organism>
<feature type="transmembrane region" description="Helical" evidence="6">
    <location>
        <begin position="73"/>
        <end position="94"/>
    </location>
</feature>
<comment type="caution">
    <text evidence="7">The sequence shown here is derived from an EMBL/GenBank/DDBJ whole genome shotgun (WGS) entry which is preliminary data.</text>
</comment>
<dbReference type="Gene3D" id="6.10.110.10">
    <property type="match status" value="1"/>
</dbReference>
<evidence type="ECO:0000256" key="1">
    <source>
        <dbReference type="ARBA" id="ARBA00004141"/>
    </source>
</evidence>